<dbReference type="InterPro" id="IPR001077">
    <property type="entry name" value="COMT_C"/>
</dbReference>
<organism evidence="6 7">
    <name type="scientific">Cucumis melo</name>
    <name type="common">Muskmelon</name>
    <dbReference type="NCBI Taxonomy" id="3656"/>
    <lineage>
        <taxon>Eukaryota</taxon>
        <taxon>Viridiplantae</taxon>
        <taxon>Streptophyta</taxon>
        <taxon>Embryophyta</taxon>
        <taxon>Tracheophyta</taxon>
        <taxon>Spermatophyta</taxon>
        <taxon>Magnoliopsida</taxon>
        <taxon>eudicotyledons</taxon>
        <taxon>Gunneridae</taxon>
        <taxon>Pentapetalae</taxon>
        <taxon>rosids</taxon>
        <taxon>fabids</taxon>
        <taxon>Cucurbitales</taxon>
        <taxon>Cucurbitaceae</taxon>
        <taxon>Benincaseae</taxon>
        <taxon>Cucumis</taxon>
    </lineage>
</organism>
<dbReference type="InterPro" id="IPR016461">
    <property type="entry name" value="COMT-like"/>
</dbReference>
<keyword evidence="6" id="KW-1185">Reference proteome</keyword>
<evidence type="ECO:0000256" key="3">
    <source>
        <dbReference type="ARBA" id="ARBA00022691"/>
    </source>
</evidence>
<dbReference type="Gene3D" id="3.40.50.150">
    <property type="entry name" value="Vaccinia Virus protein VP39"/>
    <property type="match status" value="1"/>
</dbReference>
<keyword evidence="3" id="KW-0949">S-adenosyl-L-methionine</keyword>
<reference evidence="7" key="2">
    <citation type="submission" date="2025-08" db="UniProtKB">
        <authorList>
            <consortium name="RefSeq"/>
        </authorList>
    </citation>
    <scope>IDENTIFICATION</scope>
    <source>
        <tissue evidence="7">Stem</tissue>
    </source>
</reference>
<evidence type="ECO:0000256" key="1">
    <source>
        <dbReference type="ARBA" id="ARBA00022603"/>
    </source>
</evidence>
<dbReference type="InterPro" id="IPR012967">
    <property type="entry name" value="COMT_dimerisation"/>
</dbReference>
<dbReference type="Gene3D" id="1.10.10.10">
    <property type="entry name" value="Winged helix-like DNA-binding domain superfamily/Winged helix DNA-binding domain"/>
    <property type="match status" value="1"/>
</dbReference>
<dbReference type="SUPFAM" id="SSF46785">
    <property type="entry name" value="Winged helix' DNA-binding domain"/>
    <property type="match status" value="1"/>
</dbReference>
<accession>A0A1S3C1B1</accession>
<evidence type="ECO:0000259" key="4">
    <source>
        <dbReference type="Pfam" id="PF00891"/>
    </source>
</evidence>
<dbReference type="Pfam" id="PF00891">
    <property type="entry name" value="Methyltransf_2"/>
    <property type="match status" value="1"/>
</dbReference>
<dbReference type="InterPro" id="IPR036390">
    <property type="entry name" value="WH_DNA-bd_sf"/>
</dbReference>
<keyword evidence="1" id="KW-0489">Methyltransferase</keyword>
<proteinExistence type="predicted"/>
<dbReference type="Pfam" id="PF08100">
    <property type="entry name" value="Dimerisation"/>
    <property type="match status" value="1"/>
</dbReference>
<feature type="domain" description="O-methyltransferase dimerisation" evidence="5">
    <location>
        <begin position="25"/>
        <end position="108"/>
    </location>
</feature>
<dbReference type="PIRSF" id="PIRSF005739">
    <property type="entry name" value="O-mtase"/>
    <property type="match status" value="1"/>
</dbReference>
<dbReference type="RefSeq" id="XP_008455549.2">
    <property type="nucleotide sequence ID" value="XM_008457327.2"/>
</dbReference>
<gene>
    <name evidence="7" type="primary">LOC103495700</name>
</gene>
<evidence type="ECO:0000256" key="2">
    <source>
        <dbReference type="ARBA" id="ARBA00022679"/>
    </source>
</evidence>
<dbReference type="InParanoid" id="A0A1S3C1B1"/>
<reference evidence="6" key="1">
    <citation type="submission" date="2025-05" db="UniProtKB">
        <authorList>
            <consortium name="RefSeq"/>
        </authorList>
    </citation>
    <scope>NUCLEOTIDE SEQUENCE [LARGE SCALE GENOMIC DNA]</scope>
</reference>
<feature type="domain" description="O-methyltransferase C-terminal" evidence="4">
    <location>
        <begin position="133"/>
        <end position="339"/>
    </location>
</feature>
<evidence type="ECO:0000259" key="5">
    <source>
        <dbReference type="Pfam" id="PF08100"/>
    </source>
</evidence>
<dbReference type="Proteomes" id="UP001652600">
    <property type="component" value="Chromosome 1"/>
</dbReference>
<dbReference type="PANTHER" id="PTHR11746">
    <property type="entry name" value="O-METHYLTRANSFERASE"/>
    <property type="match status" value="1"/>
</dbReference>
<evidence type="ECO:0000313" key="7">
    <source>
        <dbReference type="RefSeq" id="XP_008455549.2"/>
    </source>
</evidence>
<dbReference type="InterPro" id="IPR029063">
    <property type="entry name" value="SAM-dependent_MTases_sf"/>
</dbReference>
<dbReference type="SUPFAM" id="SSF53335">
    <property type="entry name" value="S-adenosyl-L-methionine-dependent methyltransferases"/>
    <property type="match status" value="1"/>
</dbReference>
<dbReference type="eggNOG" id="KOG3178">
    <property type="taxonomic scope" value="Eukaryota"/>
</dbReference>
<evidence type="ECO:0000313" key="6">
    <source>
        <dbReference type="Proteomes" id="UP001652600"/>
    </source>
</evidence>
<dbReference type="GO" id="GO:0032259">
    <property type="term" value="P:methylation"/>
    <property type="evidence" value="ECO:0007669"/>
    <property type="project" value="UniProtKB-KW"/>
</dbReference>
<sequence length="357" mass="40129">MNMEAGGKKLAMGGDELLEAQSHIWNHIFNFINSMSLKCAIELGIPDAIHSHGPNPMPLSLLVSSLQLHPNKTQFIYRLMRLLTHSGFFVLQEEGYLLTNSSRLLLKDNPCAVSSFLLSMLQPALTDPFQFLSIWFQTDDQTPFETAHGMPFWEYMGNKAKDGEVFNEGMASDARLVISVLLGKYKSVFEGVESLVDVGGGTGTMAKAISQAFPQMECTVFDLPQVVAHLKEDQPNFKYVEGDMFKLIPPADTILLKWILHDWSDEECVKILKNCKEAITSNGKKGKVMVIDLVLFNTKNDQDSIESQLFFDMLMMVEVGGKEREEKEWAKLVKEAGFSAYKIFPILGLRSLIEIYP</sequence>
<dbReference type="GeneID" id="103495700"/>
<dbReference type="AlphaFoldDB" id="A0A1S3C1B1"/>
<dbReference type="PROSITE" id="PS51683">
    <property type="entry name" value="SAM_OMT_II"/>
    <property type="match status" value="1"/>
</dbReference>
<dbReference type="GO" id="GO:0008171">
    <property type="term" value="F:O-methyltransferase activity"/>
    <property type="evidence" value="ECO:0007669"/>
    <property type="project" value="InterPro"/>
</dbReference>
<dbReference type="KEGG" id="cmo:103495700"/>
<protein>
    <submittedName>
        <fullName evidence="7">Probable O-methyltransferase 3</fullName>
    </submittedName>
</protein>
<name>A0A1S3C1B1_CUCME</name>
<keyword evidence="2" id="KW-0808">Transferase</keyword>
<dbReference type="InterPro" id="IPR036388">
    <property type="entry name" value="WH-like_DNA-bd_sf"/>
</dbReference>